<feature type="domain" description="Thymidylate kinase-like" evidence="12">
    <location>
        <begin position="11"/>
        <end position="206"/>
    </location>
</feature>
<protein>
    <recommendedName>
        <fullName evidence="3 11">Thymidylate kinase</fullName>
        <ecNumber evidence="2 11">2.7.4.9</ecNumber>
    </recommendedName>
    <alternativeName>
        <fullName evidence="11">dTMP kinase</fullName>
    </alternativeName>
</protein>
<dbReference type="CDD" id="cd01672">
    <property type="entry name" value="TMPK"/>
    <property type="match status" value="1"/>
</dbReference>
<proteinExistence type="inferred from homology"/>
<dbReference type="Pfam" id="PF02223">
    <property type="entry name" value="Thymidylate_kin"/>
    <property type="match status" value="1"/>
</dbReference>
<dbReference type="Proteomes" id="UP000886110">
    <property type="component" value="Unassembled WGS sequence"/>
</dbReference>
<dbReference type="PANTHER" id="PTHR10344:SF4">
    <property type="entry name" value="UMP-CMP KINASE 2, MITOCHONDRIAL"/>
    <property type="match status" value="1"/>
</dbReference>
<evidence type="ECO:0000256" key="3">
    <source>
        <dbReference type="ARBA" id="ARBA00017144"/>
    </source>
</evidence>
<evidence type="ECO:0000256" key="5">
    <source>
        <dbReference type="ARBA" id="ARBA00022727"/>
    </source>
</evidence>
<dbReference type="FunFam" id="3.40.50.300:FF:000225">
    <property type="entry name" value="Thymidylate kinase"/>
    <property type="match status" value="1"/>
</dbReference>
<evidence type="ECO:0000256" key="8">
    <source>
        <dbReference type="ARBA" id="ARBA00022840"/>
    </source>
</evidence>
<dbReference type="SUPFAM" id="SSF52540">
    <property type="entry name" value="P-loop containing nucleoside triphosphate hydrolases"/>
    <property type="match status" value="1"/>
</dbReference>
<evidence type="ECO:0000256" key="4">
    <source>
        <dbReference type="ARBA" id="ARBA00022679"/>
    </source>
</evidence>
<keyword evidence="4 11" id="KW-0808">Transferase</keyword>
<evidence type="ECO:0000256" key="1">
    <source>
        <dbReference type="ARBA" id="ARBA00009776"/>
    </source>
</evidence>
<organism evidence="13">
    <name type="scientific">candidate division WOR-3 bacterium</name>
    <dbReference type="NCBI Taxonomy" id="2052148"/>
    <lineage>
        <taxon>Bacteria</taxon>
        <taxon>Bacteria division WOR-3</taxon>
    </lineage>
</organism>
<dbReference type="EMBL" id="DRTB01000169">
    <property type="protein sequence ID" value="HHE04869.1"/>
    <property type="molecule type" value="Genomic_DNA"/>
</dbReference>
<dbReference type="NCBIfam" id="TIGR00041">
    <property type="entry name" value="DTMP_kinase"/>
    <property type="match status" value="1"/>
</dbReference>
<keyword evidence="7 11" id="KW-0418">Kinase</keyword>
<evidence type="ECO:0000256" key="10">
    <source>
        <dbReference type="ARBA" id="ARBA00057735"/>
    </source>
</evidence>
<name>A0A7C5HJL8_UNCW3</name>
<evidence type="ECO:0000256" key="11">
    <source>
        <dbReference type="HAMAP-Rule" id="MF_00165"/>
    </source>
</evidence>
<dbReference type="PANTHER" id="PTHR10344">
    <property type="entry name" value="THYMIDYLATE KINASE"/>
    <property type="match status" value="1"/>
</dbReference>
<dbReference type="EC" id="2.7.4.9" evidence="2 11"/>
<evidence type="ECO:0000256" key="2">
    <source>
        <dbReference type="ARBA" id="ARBA00012980"/>
    </source>
</evidence>
<dbReference type="Gene3D" id="3.40.50.300">
    <property type="entry name" value="P-loop containing nucleotide triphosphate hydrolases"/>
    <property type="match status" value="1"/>
</dbReference>
<evidence type="ECO:0000256" key="9">
    <source>
        <dbReference type="ARBA" id="ARBA00048743"/>
    </source>
</evidence>
<dbReference type="InterPro" id="IPR039430">
    <property type="entry name" value="Thymidylate_kin-like_dom"/>
</dbReference>
<feature type="binding site" evidence="11">
    <location>
        <begin position="13"/>
        <end position="20"/>
    </location>
    <ligand>
        <name>ATP</name>
        <dbReference type="ChEBI" id="CHEBI:30616"/>
    </ligand>
</feature>
<sequence length="222" mass="25219">MAIENGFFIVFEGVDGSGKTTQANILYERLVTEGYSCTLTEEPGATKEGEVIKELLLNPDFKLTQKTELFLFLADRAQHVHEVIKPALNSGDIVISSRYFFSTLVYQGYARKVASIDFLEELNLFATDNTFPNLVFYIDVLPEERLSLAKNESSKKFGSLDGDRIEMEGLEFQNRVREGYLLLAKKYGEMFRVIDGRGDILEINNLIYDIVKEVFNRGGIEK</sequence>
<dbReference type="GO" id="GO:0006235">
    <property type="term" value="P:dTTP biosynthetic process"/>
    <property type="evidence" value="ECO:0007669"/>
    <property type="project" value="UniProtKB-UniRule"/>
</dbReference>
<dbReference type="GO" id="GO:0005829">
    <property type="term" value="C:cytosol"/>
    <property type="evidence" value="ECO:0007669"/>
    <property type="project" value="TreeGrafter"/>
</dbReference>
<dbReference type="AlphaFoldDB" id="A0A7C5HJL8"/>
<accession>A0A7C5HJL8</accession>
<dbReference type="GO" id="GO:0006233">
    <property type="term" value="P:dTDP biosynthetic process"/>
    <property type="evidence" value="ECO:0007669"/>
    <property type="project" value="InterPro"/>
</dbReference>
<comment type="similarity">
    <text evidence="1 11">Belongs to the thymidylate kinase family.</text>
</comment>
<evidence type="ECO:0000313" key="13">
    <source>
        <dbReference type="EMBL" id="HHE04869.1"/>
    </source>
</evidence>
<dbReference type="InterPro" id="IPR018094">
    <property type="entry name" value="Thymidylate_kinase"/>
</dbReference>
<dbReference type="GO" id="GO:0005524">
    <property type="term" value="F:ATP binding"/>
    <property type="evidence" value="ECO:0007669"/>
    <property type="project" value="UniProtKB-UniRule"/>
</dbReference>
<dbReference type="InterPro" id="IPR027417">
    <property type="entry name" value="P-loop_NTPase"/>
</dbReference>
<gene>
    <name evidence="11 13" type="primary">tmk</name>
    <name evidence="13" type="ORF">ENL19_02265</name>
</gene>
<dbReference type="GO" id="GO:0004798">
    <property type="term" value="F:dTMP kinase activity"/>
    <property type="evidence" value="ECO:0007669"/>
    <property type="project" value="UniProtKB-UniRule"/>
</dbReference>
<comment type="caution">
    <text evidence="13">The sequence shown here is derived from an EMBL/GenBank/DDBJ whole genome shotgun (WGS) entry which is preliminary data.</text>
</comment>
<keyword evidence="5 11" id="KW-0545">Nucleotide biosynthesis</keyword>
<evidence type="ECO:0000256" key="6">
    <source>
        <dbReference type="ARBA" id="ARBA00022741"/>
    </source>
</evidence>
<dbReference type="HAMAP" id="MF_00165">
    <property type="entry name" value="Thymidylate_kinase"/>
    <property type="match status" value="1"/>
</dbReference>
<comment type="catalytic activity">
    <reaction evidence="9 11">
        <text>dTMP + ATP = dTDP + ADP</text>
        <dbReference type="Rhea" id="RHEA:13517"/>
        <dbReference type="ChEBI" id="CHEBI:30616"/>
        <dbReference type="ChEBI" id="CHEBI:58369"/>
        <dbReference type="ChEBI" id="CHEBI:63528"/>
        <dbReference type="ChEBI" id="CHEBI:456216"/>
        <dbReference type="EC" id="2.7.4.9"/>
    </reaction>
</comment>
<reference evidence="13" key="1">
    <citation type="journal article" date="2020" name="mSystems">
        <title>Genome- and Community-Level Interaction Insights into Carbon Utilization and Element Cycling Functions of Hydrothermarchaeota in Hydrothermal Sediment.</title>
        <authorList>
            <person name="Zhou Z."/>
            <person name="Liu Y."/>
            <person name="Xu W."/>
            <person name="Pan J."/>
            <person name="Luo Z.H."/>
            <person name="Li M."/>
        </authorList>
    </citation>
    <scope>NUCLEOTIDE SEQUENCE [LARGE SCALE GENOMIC DNA]</scope>
    <source>
        <strain evidence="13">HyVt-74</strain>
    </source>
</reference>
<keyword evidence="6 11" id="KW-0547">Nucleotide-binding</keyword>
<comment type="function">
    <text evidence="10 11">Phosphorylation of dTMP to form dTDP in both de novo and salvage pathways of dTTP synthesis.</text>
</comment>
<dbReference type="GO" id="GO:0006227">
    <property type="term" value="P:dUDP biosynthetic process"/>
    <property type="evidence" value="ECO:0007669"/>
    <property type="project" value="TreeGrafter"/>
</dbReference>
<keyword evidence="8 11" id="KW-0067">ATP-binding</keyword>
<evidence type="ECO:0000256" key="7">
    <source>
        <dbReference type="ARBA" id="ARBA00022777"/>
    </source>
</evidence>
<evidence type="ECO:0000259" key="12">
    <source>
        <dbReference type="Pfam" id="PF02223"/>
    </source>
</evidence>